<evidence type="ECO:0000256" key="2">
    <source>
        <dbReference type="ARBA" id="ARBA00006727"/>
    </source>
</evidence>
<evidence type="ECO:0000256" key="4">
    <source>
        <dbReference type="SAM" id="Phobius"/>
    </source>
</evidence>
<feature type="compositionally biased region" description="Low complexity" evidence="3">
    <location>
        <begin position="47"/>
        <end position="66"/>
    </location>
</feature>
<evidence type="ECO:0000256" key="1">
    <source>
        <dbReference type="ARBA" id="ARBA00004141"/>
    </source>
</evidence>
<organism evidence="5 6">
    <name type="scientific">Phaeomoniella chlamydospora</name>
    <name type="common">Phaeoacremonium chlamydosporum</name>
    <dbReference type="NCBI Taxonomy" id="158046"/>
    <lineage>
        <taxon>Eukaryota</taxon>
        <taxon>Fungi</taxon>
        <taxon>Dikarya</taxon>
        <taxon>Ascomycota</taxon>
        <taxon>Pezizomycotina</taxon>
        <taxon>Eurotiomycetes</taxon>
        <taxon>Chaetothyriomycetidae</taxon>
        <taxon>Phaeomoniellales</taxon>
        <taxon>Phaeomoniellaceae</taxon>
        <taxon>Phaeomoniella</taxon>
    </lineage>
</organism>
<accession>A0A0G2E736</accession>
<dbReference type="GO" id="GO:0022857">
    <property type="term" value="F:transmembrane transporter activity"/>
    <property type="evidence" value="ECO:0007669"/>
    <property type="project" value="InterPro"/>
</dbReference>
<dbReference type="Proteomes" id="UP000053317">
    <property type="component" value="Unassembled WGS sequence"/>
</dbReference>
<feature type="transmembrane region" description="Helical" evidence="4">
    <location>
        <begin position="372"/>
        <end position="397"/>
    </location>
</feature>
<dbReference type="AlphaFoldDB" id="A0A0G2E736"/>
<proteinExistence type="inferred from homology"/>
<evidence type="ECO:0000256" key="3">
    <source>
        <dbReference type="SAM" id="MobiDB-lite"/>
    </source>
</evidence>
<dbReference type="GO" id="GO:0016020">
    <property type="term" value="C:membrane"/>
    <property type="evidence" value="ECO:0007669"/>
    <property type="project" value="UniProtKB-SubCell"/>
</dbReference>
<dbReference type="SUPFAM" id="SSF103473">
    <property type="entry name" value="MFS general substrate transporter"/>
    <property type="match status" value="1"/>
</dbReference>
<evidence type="ECO:0000313" key="5">
    <source>
        <dbReference type="EMBL" id="KKY18176.1"/>
    </source>
</evidence>
<feature type="transmembrane region" description="Helical" evidence="4">
    <location>
        <begin position="176"/>
        <end position="199"/>
    </location>
</feature>
<evidence type="ECO:0000313" key="6">
    <source>
        <dbReference type="Proteomes" id="UP000053317"/>
    </source>
</evidence>
<protein>
    <submittedName>
        <fullName evidence="5">Putative mfs monocarboxylate</fullName>
    </submittedName>
</protein>
<dbReference type="InterPro" id="IPR011701">
    <property type="entry name" value="MFS"/>
</dbReference>
<feature type="transmembrane region" description="Helical" evidence="4">
    <location>
        <begin position="280"/>
        <end position="305"/>
    </location>
</feature>
<feature type="transmembrane region" description="Helical" evidence="4">
    <location>
        <begin position="317"/>
        <end position="336"/>
    </location>
</feature>
<dbReference type="InterPro" id="IPR036259">
    <property type="entry name" value="MFS_trans_sf"/>
</dbReference>
<keyword evidence="4" id="KW-0812">Transmembrane</keyword>
<comment type="caution">
    <text evidence="5">The sequence shown here is derived from an EMBL/GenBank/DDBJ whole genome shotgun (WGS) entry which is preliminary data.</text>
</comment>
<dbReference type="InterPro" id="IPR050327">
    <property type="entry name" value="Proton-linked_MCT"/>
</dbReference>
<dbReference type="Gene3D" id="1.20.1250.20">
    <property type="entry name" value="MFS general substrate transporter like domains"/>
    <property type="match status" value="2"/>
</dbReference>
<dbReference type="Pfam" id="PF07690">
    <property type="entry name" value="MFS_1"/>
    <property type="match status" value="1"/>
</dbReference>
<keyword evidence="4" id="KW-1133">Transmembrane helix</keyword>
<feature type="transmembrane region" description="Helical" evidence="4">
    <location>
        <begin position="239"/>
        <end position="259"/>
    </location>
</feature>
<feature type="transmembrane region" description="Helical" evidence="4">
    <location>
        <begin position="121"/>
        <end position="143"/>
    </location>
</feature>
<gene>
    <name evidence="5" type="ORF">UCRPC4_g05061</name>
</gene>
<dbReference type="PANTHER" id="PTHR11360">
    <property type="entry name" value="MONOCARBOXYLATE TRANSPORTER"/>
    <property type="match status" value="1"/>
</dbReference>
<dbReference type="PANTHER" id="PTHR11360:SF234">
    <property type="entry name" value="MFS-TYPE TRANSPORTER DBAD-RELATED"/>
    <property type="match status" value="1"/>
</dbReference>
<feature type="region of interest" description="Disordered" evidence="3">
    <location>
        <begin position="1"/>
        <end position="66"/>
    </location>
</feature>
<keyword evidence="6" id="KW-1185">Reference proteome</keyword>
<feature type="transmembrane region" description="Helical" evidence="4">
    <location>
        <begin position="206"/>
        <end position="227"/>
    </location>
</feature>
<dbReference type="EMBL" id="LCWF01000129">
    <property type="protein sequence ID" value="KKY18176.1"/>
    <property type="molecule type" value="Genomic_DNA"/>
</dbReference>
<feature type="transmembrane region" description="Helical" evidence="4">
    <location>
        <begin position="150"/>
        <end position="170"/>
    </location>
</feature>
<feature type="transmembrane region" description="Helical" evidence="4">
    <location>
        <begin position="348"/>
        <end position="366"/>
    </location>
</feature>
<sequence length="473" mass="50726">MATEADHFQDNTDTLAPSSEGNKTPSLPSSELGSHSKQEDPEKAALPTKPQQQQTPSPVEAAAKPTANDAAAIPDGGFQAWLQVACGFMLFFNTWGLLNTFGVFQTYYESGQLFSESSSNISWIGAIQTFCLLCVGFITGPVFDRGYLKTLLGIGTFGVVFGFMMLSLSKTFWECLLAQGFCVGIGCGCLFVPGVAILPTYFRRKLGLAIGLAASGSSTGGIIYPIVFYRLVNQIGFGWSVRVLGFLALGTLLLPISCMKMRVKPLRARALIDQTVFTDWPFITFIIGTVIGFIGIYVMLFYISYFGLEQKITNASLSFYLVPILNAASIFGRTLPNALSDKVGPLNLIIPGALICGIINFCMISVHDLGGIVVSALAFGFFSGVFIGLPPVCFAMLTKDKTKVGTRMGMGFSFIAGSVLAGAPGSGDILQNYTKDLNWTGIWLYGGISNVVAAAVFLALRIWKAGSKLNVKI</sequence>
<feature type="compositionally biased region" description="Basic and acidic residues" evidence="3">
    <location>
        <begin position="1"/>
        <end position="10"/>
    </location>
</feature>
<keyword evidence="4" id="KW-0472">Membrane</keyword>
<name>A0A0G2E736_PHACM</name>
<feature type="transmembrane region" description="Helical" evidence="4">
    <location>
        <begin position="409"/>
        <end position="430"/>
    </location>
</feature>
<reference evidence="5 6" key="2">
    <citation type="submission" date="2015-05" db="EMBL/GenBank/DDBJ databases">
        <authorList>
            <person name="Morales-Cruz A."/>
            <person name="Amrine K.C."/>
            <person name="Cantu D."/>
        </authorList>
    </citation>
    <scope>NUCLEOTIDE SEQUENCE [LARGE SCALE GENOMIC DNA]</scope>
    <source>
        <strain evidence="5">UCRPC4</strain>
    </source>
</reference>
<comment type="similarity">
    <text evidence="2">Belongs to the major facilitator superfamily. Monocarboxylate porter (TC 2.A.1.13) family.</text>
</comment>
<feature type="transmembrane region" description="Helical" evidence="4">
    <location>
        <begin position="442"/>
        <end position="463"/>
    </location>
</feature>
<comment type="subcellular location">
    <subcellularLocation>
        <location evidence="1">Membrane</location>
        <topology evidence="1">Multi-pass membrane protein</topology>
    </subcellularLocation>
</comment>
<feature type="compositionally biased region" description="Basic and acidic residues" evidence="3">
    <location>
        <begin position="34"/>
        <end position="43"/>
    </location>
</feature>
<reference evidence="5 6" key="1">
    <citation type="submission" date="2015-05" db="EMBL/GenBank/DDBJ databases">
        <title>Distinctive expansion of gene families associated with plant cell wall degradation and secondary metabolism in the genomes of grapevine trunk pathogens.</title>
        <authorList>
            <person name="Lawrence D.P."/>
            <person name="Travadon R."/>
            <person name="Rolshausen P.E."/>
            <person name="Baumgartner K."/>
        </authorList>
    </citation>
    <scope>NUCLEOTIDE SEQUENCE [LARGE SCALE GENOMIC DNA]</scope>
    <source>
        <strain evidence="5">UCRPC4</strain>
    </source>
</reference>
<feature type="compositionally biased region" description="Polar residues" evidence="3">
    <location>
        <begin position="11"/>
        <end position="33"/>
    </location>
</feature>
<dbReference type="OrthoDB" id="6509908at2759"/>
<feature type="transmembrane region" description="Helical" evidence="4">
    <location>
        <begin position="80"/>
        <end position="101"/>
    </location>
</feature>